<gene>
    <name evidence="1" type="ORF">NTEN_LOCUS2244</name>
</gene>
<sequence>MEQLQAIIVAPFLRLHVVGGLRNLGQIPADVSGTDLCNMDSRVNRRYPGAEDCPLEDCFEVCFEQNDALDSDLEVTDLPGPSTEIVDLTDDTEATSQEANSAIATTDFGSSTNSCLIKRLFAKRFSWTEVERMEFIRNGRPCPVVSRVIDGKPLDLKEFTTVQWLTGSNDLGQVFCWPCLLFNRPGHSVWAKKGFSSLNTLVVAVRRHEMDQEHMEAVLRLNLAEIDIEQELIVVETNKIEDAQREEQVKLYRSMVRQLMGIIALPKIGHCIDIFESPDKQAHLLNFLTSINGPFKTYRSANKNVESDLASFLVKSTPDLLQAIVHCARARLKEEVSLSSYVTLIIEDTAAVVSESSYLSFVVRFVCSNSKTYEHFIRFVKVGEERTATDLLKHVQSVLTELNCVKSLVGFTYDGAALAPDEIQKFNCGVKLITPQAVFFHYRSHSVQRILMQALSHSKSSRHLFEKLDDLYRFFKNIPNILEMVDEMRKKAGQNAFPVLDFSSEFVVTLNQNYQIMSRCCEIVSQKPENWNNTTSDRARRCLVFLSDVYNKHAIALLATILTSVRGFAAAAATSNLSAWKSQGEKAISMLEQLTKVSELQVDHDETRSSTIRRELIDCAKSFISERTKNISDLAHYGYLMTLSSGVDFEREIQTYPAFENFLSSRFDLQAVIAQIGFVYSNGALAGKPIEKMMAILHDYDLLEDFADLAKYLRLLLTVPILTLSATESPREKIALWTQTTSRAKDFTRDDSFLFIERKLIAELRKSEQFCDSVIKLFASKTNRKEFL</sequence>
<reference evidence="1 2" key="1">
    <citation type="submission" date="2020-02" db="EMBL/GenBank/DDBJ databases">
        <authorList>
            <person name="Ferguson B K."/>
        </authorList>
    </citation>
    <scope>NUCLEOTIDE SEQUENCE [LARGE SCALE GENOMIC DNA]</scope>
</reference>
<dbReference type="OrthoDB" id="6586848at2759"/>
<dbReference type="AlphaFoldDB" id="A0A6H5G097"/>
<accession>A0A6H5G097</accession>
<organism evidence="1 2">
    <name type="scientific">Nesidiocoris tenuis</name>
    <dbReference type="NCBI Taxonomy" id="355587"/>
    <lineage>
        <taxon>Eukaryota</taxon>
        <taxon>Metazoa</taxon>
        <taxon>Ecdysozoa</taxon>
        <taxon>Arthropoda</taxon>
        <taxon>Hexapoda</taxon>
        <taxon>Insecta</taxon>
        <taxon>Pterygota</taxon>
        <taxon>Neoptera</taxon>
        <taxon>Paraneoptera</taxon>
        <taxon>Hemiptera</taxon>
        <taxon>Heteroptera</taxon>
        <taxon>Panheteroptera</taxon>
        <taxon>Cimicomorpha</taxon>
        <taxon>Miridae</taxon>
        <taxon>Dicyphina</taxon>
        <taxon>Nesidiocoris</taxon>
    </lineage>
</organism>
<keyword evidence="2" id="KW-1185">Reference proteome</keyword>
<evidence type="ECO:0000313" key="1">
    <source>
        <dbReference type="EMBL" id="CAA9995453.1"/>
    </source>
</evidence>
<dbReference type="Proteomes" id="UP000479000">
    <property type="component" value="Unassembled WGS sequence"/>
</dbReference>
<evidence type="ECO:0008006" key="3">
    <source>
        <dbReference type="Google" id="ProtNLM"/>
    </source>
</evidence>
<name>A0A6H5G097_9HEMI</name>
<proteinExistence type="predicted"/>
<protein>
    <recommendedName>
        <fullName evidence="3">DUF4371 domain-containing protein</fullName>
    </recommendedName>
</protein>
<dbReference type="PANTHER" id="PTHR45749">
    <property type="match status" value="1"/>
</dbReference>
<dbReference type="EMBL" id="CADCXU010003307">
    <property type="protein sequence ID" value="CAA9995453.1"/>
    <property type="molecule type" value="Genomic_DNA"/>
</dbReference>
<evidence type="ECO:0000313" key="2">
    <source>
        <dbReference type="Proteomes" id="UP000479000"/>
    </source>
</evidence>
<dbReference type="PANTHER" id="PTHR45749:SF21">
    <property type="entry name" value="DUF4371 DOMAIN-CONTAINING PROTEIN"/>
    <property type="match status" value="1"/>
</dbReference>